<evidence type="ECO:0000313" key="5">
    <source>
        <dbReference type="Proteomes" id="UP000264820"/>
    </source>
</evidence>
<dbReference type="STRING" id="109280.ENSHCOP00000023766"/>
<dbReference type="Pfam" id="PF00651">
    <property type="entry name" value="BTB"/>
    <property type="match status" value="1"/>
</dbReference>
<dbReference type="GO" id="GO:0007420">
    <property type="term" value="P:brain development"/>
    <property type="evidence" value="ECO:0007669"/>
    <property type="project" value="Ensembl"/>
</dbReference>
<dbReference type="InterPro" id="IPR008979">
    <property type="entry name" value="Galactose-bd-like_sf"/>
</dbReference>
<accession>A0A3Q3DYE4</accession>
<dbReference type="Ensembl" id="ENSHCOT00000016313.1">
    <property type="protein sequence ID" value="ENSHCOP00000023766.1"/>
    <property type="gene ID" value="ENSHCOG00000012679.1"/>
</dbReference>
<feature type="region of interest" description="Disordered" evidence="2">
    <location>
        <begin position="561"/>
        <end position="590"/>
    </location>
</feature>
<keyword evidence="5" id="KW-1185">Reference proteome</keyword>
<name>A0A3Q3DYE4_HIPCM</name>
<reference evidence="4" key="1">
    <citation type="submission" date="2025-08" db="UniProtKB">
        <authorList>
            <consortium name="Ensembl"/>
        </authorList>
    </citation>
    <scope>IDENTIFICATION</scope>
</reference>
<organism evidence="4 5">
    <name type="scientific">Hippocampus comes</name>
    <name type="common">Tiger tail seahorse</name>
    <dbReference type="NCBI Taxonomy" id="109280"/>
    <lineage>
        <taxon>Eukaryota</taxon>
        <taxon>Metazoa</taxon>
        <taxon>Chordata</taxon>
        <taxon>Craniata</taxon>
        <taxon>Vertebrata</taxon>
        <taxon>Euteleostomi</taxon>
        <taxon>Actinopterygii</taxon>
        <taxon>Neopterygii</taxon>
        <taxon>Teleostei</taxon>
        <taxon>Neoteleostei</taxon>
        <taxon>Acanthomorphata</taxon>
        <taxon>Syngnathiaria</taxon>
        <taxon>Syngnathiformes</taxon>
        <taxon>Syngnathoidei</taxon>
        <taxon>Syngnathidae</taxon>
        <taxon>Hippocampus</taxon>
    </lineage>
</organism>
<dbReference type="GO" id="GO:0048512">
    <property type="term" value="P:circadian behavior"/>
    <property type="evidence" value="ECO:0007669"/>
    <property type="project" value="TreeGrafter"/>
</dbReference>
<dbReference type="Gene3D" id="2.60.120.260">
    <property type="entry name" value="Galactose-binding domain-like"/>
    <property type="match status" value="2"/>
</dbReference>
<dbReference type="FunFam" id="2.60.120.260:FF:000038">
    <property type="entry name" value="BTB/POZ domain-containing protein 9"/>
    <property type="match status" value="1"/>
</dbReference>
<dbReference type="SMART" id="SM00225">
    <property type="entry name" value="BTB"/>
    <property type="match status" value="1"/>
</dbReference>
<dbReference type="PANTHER" id="PTHR46306">
    <property type="entry name" value="BTB/POZ DOMAIN-CONTAINING PROTEIN 9"/>
    <property type="match status" value="1"/>
</dbReference>
<dbReference type="PANTHER" id="PTHR46306:SF1">
    <property type="entry name" value="BTB_POZ DOMAIN-CONTAINING PROTEIN 9"/>
    <property type="match status" value="1"/>
</dbReference>
<feature type="domain" description="BTB" evidence="3">
    <location>
        <begin position="37"/>
        <end position="105"/>
    </location>
</feature>
<dbReference type="CDD" id="cd14822">
    <property type="entry name" value="BACK_BTBD9"/>
    <property type="match status" value="1"/>
</dbReference>
<dbReference type="SUPFAM" id="SSF54695">
    <property type="entry name" value="POZ domain"/>
    <property type="match status" value="1"/>
</dbReference>
<dbReference type="InterPro" id="IPR011333">
    <property type="entry name" value="SKP1/BTB/POZ_sf"/>
</dbReference>
<feature type="compositionally biased region" description="Low complexity" evidence="2">
    <location>
        <begin position="565"/>
        <end position="578"/>
    </location>
</feature>
<dbReference type="InterPro" id="IPR000210">
    <property type="entry name" value="BTB/POZ_dom"/>
</dbReference>
<dbReference type="PROSITE" id="PS50097">
    <property type="entry name" value="BTB"/>
    <property type="match status" value="1"/>
</dbReference>
<evidence type="ECO:0000256" key="2">
    <source>
        <dbReference type="SAM" id="MobiDB-lite"/>
    </source>
</evidence>
<dbReference type="GO" id="GO:0050804">
    <property type="term" value="P:modulation of chemical synaptic transmission"/>
    <property type="evidence" value="ECO:0007669"/>
    <property type="project" value="TreeGrafter"/>
</dbReference>
<dbReference type="AlphaFoldDB" id="A0A3Q3DYE4"/>
<sequence length="637" mass="72051">MSNNSHPLRPPASVSEIDHIHLLSEQLGTLAMGEDYSDVTFIVEGKRFPAHRVILAARCHYFRALLYGGMKESQPQAEVSLEETRAEAFSMLLRYLYTGRASLSSAREEVLLDFLGLAHRYGLQPLEDSTSDFLRTVLHTGNVCLVFDVASLYSLSALGAACCSYMDKHAPDVLNSDGFLALSKTALLTVVRRDSFAASEREIFQALCRWCRQRSESGETQEVMAAVRLPLMTLTEMLNVVRPSGLLSPDHLLDAIKLRSESRNMDLNFRGMLIPEENIATMKHGAQVTKGELKSALLDGDTQNYDLDHGFSRHPIEEDGRAGIQVKLGQPSIINHVRLLLWDRDSRSYSYYVEVSMDELDWVRVVDHSKFLCRSWQNLFFTPRVCRYVRIVGTHNTVNKVFHLVAFECMFTNRTFTLEQGLLVPSENVATVADKWMGLFIRVSPRCMRGHTFHTCLQEVKAYFFSNRALCVSIKLADFCKLRLLLWDCDERSYSYYIEVSTNQQQWTKVVDRTRVTCRSWQSLKFDKQPASFIRIVGTHNTANEVFHCVHFECPAQLDTDVKESGSGPDGSDSAPSSSQPPRPQRPSLGLTAHLSTAGDVCVFAMCTPTCQLHRKAVCPHAKFIHTFFVLIFFKKA</sequence>
<dbReference type="CDD" id="cd18287">
    <property type="entry name" value="BTB_POZ_BTBD9"/>
    <property type="match status" value="1"/>
</dbReference>
<dbReference type="SMART" id="SM00875">
    <property type="entry name" value="BACK"/>
    <property type="match status" value="1"/>
</dbReference>
<dbReference type="InterPro" id="IPR034091">
    <property type="entry name" value="BTBD9_BACK-like_dom"/>
</dbReference>
<reference evidence="4" key="2">
    <citation type="submission" date="2025-09" db="UniProtKB">
        <authorList>
            <consortium name="Ensembl"/>
        </authorList>
    </citation>
    <scope>IDENTIFICATION</scope>
</reference>
<dbReference type="Pfam" id="PF00754">
    <property type="entry name" value="F5_F8_type_C"/>
    <property type="match status" value="1"/>
</dbReference>
<dbReference type="InterPro" id="IPR052407">
    <property type="entry name" value="BTB_POZ_domain_cont_9"/>
</dbReference>
<evidence type="ECO:0000259" key="3">
    <source>
        <dbReference type="PROSITE" id="PS50097"/>
    </source>
</evidence>
<dbReference type="GeneTree" id="ENSGT00940000158298"/>
<evidence type="ECO:0000256" key="1">
    <source>
        <dbReference type="ARBA" id="ARBA00020216"/>
    </source>
</evidence>
<dbReference type="GO" id="GO:0008344">
    <property type="term" value="P:adult locomotory behavior"/>
    <property type="evidence" value="ECO:0007669"/>
    <property type="project" value="TreeGrafter"/>
</dbReference>
<evidence type="ECO:0000313" key="4">
    <source>
        <dbReference type="Ensembl" id="ENSHCOP00000023766.1"/>
    </source>
</evidence>
<dbReference type="FunFam" id="1.25.40.420:FF:000005">
    <property type="entry name" value="BTB/POZ domain-containing protein 9"/>
    <property type="match status" value="1"/>
</dbReference>
<dbReference type="InterPro" id="IPR000421">
    <property type="entry name" value="FA58C"/>
</dbReference>
<dbReference type="Proteomes" id="UP000264820">
    <property type="component" value="Unplaced"/>
</dbReference>
<dbReference type="FunFam" id="3.30.710.10:FF:000042">
    <property type="entry name" value="BTB/POZ domain-containing protein 9"/>
    <property type="match status" value="1"/>
</dbReference>
<dbReference type="GO" id="GO:0005737">
    <property type="term" value="C:cytoplasm"/>
    <property type="evidence" value="ECO:0007669"/>
    <property type="project" value="TreeGrafter"/>
</dbReference>
<dbReference type="Gene3D" id="3.30.710.10">
    <property type="entry name" value="Potassium Channel Kv1.1, Chain A"/>
    <property type="match status" value="1"/>
</dbReference>
<dbReference type="SUPFAM" id="SSF49785">
    <property type="entry name" value="Galactose-binding domain-like"/>
    <property type="match status" value="2"/>
</dbReference>
<proteinExistence type="predicted"/>
<dbReference type="InterPro" id="IPR011705">
    <property type="entry name" value="BACK"/>
</dbReference>
<protein>
    <recommendedName>
        <fullName evidence="1">BTB/POZ domain-containing protein 9</fullName>
    </recommendedName>
</protein>
<dbReference type="Gene3D" id="1.25.40.420">
    <property type="match status" value="1"/>
</dbReference>
<dbReference type="Pfam" id="PF07707">
    <property type="entry name" value="BACK"/>
    <property type="match status" value="1"/>
</dbReference>